<keyword evidence="9" id="KW-0472">Membrane</keyword>
<comment type="similarity">
    <text evidence="2 10">Belongs to the GSP L family.</text>
</comment>
<comment type="function">
    <text evidence="10">Inner membrane component of the type II secretion system required for the energy-dependent secretion of extracellular factors such as proteases and toxins from the periplasm.</text>
</comment>
<dbReference type="Gene3D" id="3.30.1360.100">
    <property type="entry name" value="General secretion pathway protein M, EpsM"/>
    <property type="match status" value="1"/>
</dbReference>
<evidence type="ECO:0000256" key="5">
    <source>
        <dbReference type="ARBA" id="ARBA00022519"/>
    </source>
</evidence>
<feature type="domain" description="GspL cytoplasmic actin-ATPase-like" evidence="11">
    <location>
        <begin position="19"/>
        <end position="263"/>
    </location>
</feature>
<dbReference type="InterPro" id="IPR007812">
    <property type="entry name" value="T2SS_protein-GspL"/>
</dbReference>
<dbReference type="Proteomes" id="UP000825886">
    <property type="component" value="Chromosome"/>
</dbReference>
<evidence type="ECO:0000256" key="1">
    <source>
        <dbReference type="ARBA" id="ARBA00004377"/>
    </source>
</evidence>
<evidence type="ECO:0000313" key="14">
    <source>
        <dbReference type="Proteomes" id="UP000825886"/>
    </source>
</evidence>
<dbReference type="Pfam" id="PF12693">
    <property type="entry name" value="GspL_C"/>
    <property type="match status" value="1"/>
</dbReference>
<keyword evidence="6" id="KW-0812">Transmembrane</keyword>
<dbReference type="SUPFAM" id="SSF53067">
    <property type="entry name" value="Actin-like ATPase domain"/>
    <property type="match status" value="2"/>
</dbReference>
<evidence type="ECO:0000259" key="12">
    <source>
        <dbReference type="Pfam" id="PF12693"/>
    </source>
</evidence>
<evidence type="ECO:0000256" key="2">
    <source>
        <dbReference type="ARBA" id="ARBA00005318"/>
    </source>
</evidence>
<keyword evidence="14" id="KW-1185">Reference proteome</keyword>
<sequence length="425" mass="47321">MASSRQTHDSVRASDKPRLILRLAGDESDVEWLIAHGREGRVVMQGQGSVVQLRELLAGYPGIHTATVLVPTTAVTFHSLTIARQARRQLQQALPFMLEERLAVDVETVHCAVLAWDGDRATVAVVAKSKMAHWIALCDTLAIKPDIILPDVMALPLPVTGLSALCHRDLWLFRRTTGDGMAAEQSWHAALLGALPQAHPDDEPDATGNDPDQEMPVLHGDSYSYPVPSAGIWASQPAMPLLQLAVQTPRLSLLGLDQGEFAPARAWRNGWNAWRGVAALAGCYLLLLLADAVWQHYQLYQQAAYWQQESVRVYRQIFPAETQVVNPRVQMQQHLQQAGGERDTTRLLQSMNRLQVLLGENQDIRLTTLAYDGNRREISLAYSAPAYPELEQFQQQAEAYYQIQHGEIRQNGTRVEAQMTLKGQP</sequence>
<evidence type="ECO:0000256" key="4">
    <source>
        <dbReference type="ARBA" id="ARBA00022475"/>
    </source>
</evidence>
<evidence type="ECO:0000256" key="8">
    <source>
        <dbReference type="ARBA" id="ARBA00022989"/>
    </source>
</evidence>
<gene>
    <name evidence="13" type="primary">gspL</name>
    <name evidence="13" type="ORF">K6K13_14370</name>
</gene>
<keyword evidence="5" id="KW-0997">Cell inner membrane</keyword>
<evidence type="ECO:0000313" key="13">
    <source>
        <dbReference type="EMBL" id="QZN98088.1"/>
    </source>
</evidence>
<dbReference type="InterPro" id="IPR043129">
    <property type="entry name" value="ATPase_NBD"/>
</dbReference>
<evidence type="ECO:0000256" key="7">
    <source>
        <dbReference type="ARBA" id="ARBA00022927"/>
    </source>
</evidence>
<proteinExistence type="inferred from homology"/>
<feature type="domain" description="GspL periplasmic" evidence="12">
    <location>
        <begin position="269"/>
        <end position="422"/>
    </location>
</feature>
<dbReference type="InterPro" id="IPR024230">
    <property type="entry name" value="GspL_cyto_dom"/>
</dbReference>
<dbReference type="Gene3D" id="3.30.420.380">
    <property type="match status" value="1"/>
</dbReference>
<dbReference type="Pfam" id="PF05134">
    <property type="entry name" value="T2SSL"/>
    <property type="match status" value="1"/>
</dbReference>
<dbReference type="CDD" id="cd24017">
    <property type="entry name" value="ASKHA_T2SSL_N"/>
    <property type="match status" value="1"/>
</dbReference>
<evidence type="ECO:0000256" key="6">
    <source>
        <dbReference type="ARBA" id="ARBA00022692"/>
    </source>
</evidence>
<protein>
    <recommendedName>
        <fullName evidence="10">Type II secretion system protein L</fullName>
        <shortName evidence="10">T2SS protein L</shortName>
    </recommendedName>
</protein>
<reference evidence="13 14" key="1">
    <citation type="submission" date="2021-08" db="EMBL/GenBank/DDBJ databases">
        <title>Culture and genomic analysis of Symbiopectobacterium purcellii sp. nov. gen. nov., isolated from the leafhopper Empoasca decipiens.</title>
        <authorList>
            <person name="Nadal-Jimenez P."/>
            <person name="Siozios S."/>
            <person name="Halliday N."/>
            <person name="Camara M."/>
            <person name="Hurst G.D.D."/>
        </authorList>
    </citation>
    <scope>NUCLEOTIDE SEQUENCE [LARGE SCALE GENOMIC DNA]</scope>
    <source>
        <strain evidence="13 14">SyEd1</strain>
    </source>
</reference>
<evidence type="ECO:0000256" key="9">
    <source>
        <dbReference type="ARBA" id="ARBA00023136"/>
    </source>
</evidence>
<comment type="subcellular location">
    <subcellularLocation>
        <location evidence="1">Cell inner membrane</location>
        <topology evidence="1">Single-pass membrane protein</topology>
    </subcellularLocation>
</comment>
<dbReference type="PIRSF" id="PIRSF015761">
    <property type="entry name" value="Protein_L"/>
    <property type="match status" value="1"/>
</dbReference>
<evidence type="ECO:0000259" key="11">
    <source>
        <dbReference type="Pfam" id="PF05134"/>
    </source>
</evidence>
<accession>A0ABX9ATR3</accession>
<keyword evidence="3 10" id="KW-0813">Transport</keyword>
<dbReference type="NCBIfam" id="TIGR01709">
    <property type="entry name" value="typeII_sec_gspL"/>
    <property type="match status" value="1"/>
</dbReference>
<name>A0ABX9ATR3_9ENTR</name>
<keyword evidence="4" id="KW-1003">Cell membrane</keyword>
<keyword evidence="8" id="KW-1133">Transmembrane helix</keyword>
<keyword evidence="7 10" id="KW-0653">Protein transport</keyword>
<evidence type="ECO:0000256" key="10">
    <source>
        <dbReference type="PIRNR" id="PIRNR015761"/>
    </source>
</evidence>
<dbReference type="Gene3D" id="3.30.420.370">
    <property type="match status" value="1"/>
</dbReference>
<dbReference type="EMBL" id="CP081864">
    <property type="protein sequence ID" value="QZN98088.1"/>
    <property type="molecule type" value="Genomic_DNA"/>
</dbReference>
<dbReference type="InterPro" id="IPR025691">
    <property type="entry name" value="GspL_pp_dom"/>
</dbReference>
<organism evidence="13 14">
    <name type="scientific">Symbiopectobacterium purcellii</name>
    <dbReference type="NCBI Taxonomy" id="2871826"/>
    <lineage>
        <taxon>Bacteria</taxon>
        <taxon>Pseudomonadati</taxon>
        <taxon>Pseudomonadota</taxon>
        <taxon>Gammaproteobacteria</taxon>
        <taxon>Enterobacterales</taxon>
        <taxon>Enterobacteriaceae</taxon>
    </lineage>
</organism>
<evidence type="ECO:0000256" key="3">
    <source>
        <dbReference type="ARBA" id="ARBA00022448"/>
    </source>
</evidence>